<evidence type="ECO:0000313" key="2">
    <source>
        <dbReference type="WBParaSite" id="RSKR_0001072000.1"/>
    </source>
</evidence>
<protein>
    <submittedName>
        <fullName evidence="2">Ragulator complex protein LAMTOR5</fullName>
    </submittedName>
</protein>
<proteinExistence type="predicted"/>
<reference evidence="2" key="1">
    <citation type="submission" date="2016-11" db="UniProtKB">
        <authorList>
            <consortium name="WormBaseParasite"/>
        </authorList>
    </citation>
    <scope>IDENTIFICATION</scope>
    <source>
        <strain evidence="2">KR3021</strain>
    </source>
</reference>
<sequence>MGCCLSSPRDESLENTPFHGDKRPSRGVGMGIAMMMQQAGVILAANHSFDINNIQESVVRAKAQGKTVSLIDNNLYFDYQLVCSQIPLDCDLHV</sequence>
<dbReference type="WBParaSite" id="RSKR_0001072000.1">
    <property type="protein sequence ID" value="RSKR_0001072000.1"/>
    <property type="gene ID" value="RSKR_0001072000"/>
</dbReference>
<name>A0AC35UFI0_9BILA</name>
<evidence type="ECO:0000313" key="1">
    <source>
        <dbReference type="Proteomes" id="UP000095286"/>
    </source>
</evidence>
<dbReference type="Proteomes" id="UP000095286">
    <property type="component" value="Unplaced"/>
</dbReference>
<organism evidence="1 2">
    <name type="scientific">Rhabditophanes sp. KR3021</name>
    <dbReference type="NCBI Taxonomy" id="114890"/>
    <lineage>
        <taxon>Eukaryota</taxon>
        <taxon>Metazoa</taxon>
        <taxon>Ecdysozoa</taxon>
        <taxon>Nematoda</taxon>
        <taxon>Chromadorea</taxon>
        <taxon>Rhabditida</taxon>
        <taxon>Tylenchina</taxon>
        <taxon>Panagrolaimomorpha</taxon>
        <taxon>Strongyloidoidea</taxon>
        <taxon>Alloionematidae</taxon>
        <taxon>Rhabditophanes</taxon>
    </lineage>
</organism>
<accession>A0AC35UFI0</accession>